<feature type="binding site" evidence="2">
    <location>
        <begin position="9"/>
        <end position="16"/>
    </location>
    <ligand>
        <name>substrate</name>
    </ligand>
</feature>
<name>A0A1F7Z3X7_9BACT</name>
<dbReference type="GO" id="GO:0043456">
    <property type="term" value="P:regulation of pentose-phosphate shunt"/>
    <property type="evidence" value="ECO:0007669"/>
    <property type="project" value="TreeGrafter"/>
</dbReference>
<organism evidence="3 4">
    <name type="scientific">Candidatus Woesebacteria bacterium RIFCSPHIGHO2_02_FULL_39_13</name>
    <dbReference type="NCBI Taxonomy" id="1802505"/>
    <lineage>
        <taxon>Bacteria</taxon>
        <taxon>Candidatus Woeseibacteriota</taxon>
    </lineage>
</organism>
<reference evidence="3 4" key="1">
    <citation type="journal article" date="2016" name="Nat. Commun.">
        <title>Thousands of microbial genomes shed light on interconnected biogeochemical processes in an aquifer system.</title>
        <authorList>
            <person name="Anantharaman K."/>
            <person name="Brown C.T."/>
            <person name="Hug L.A."/>
            <person name="Sharon I."/>
            <person name="Castelle C.J."/>
            <person name="Probst A.J."/>
            <person name="Thomas B.C."/>
            <person name="Singh A."/>
            <person name="Wilkins M.J."/>
            <person name="Karaoz U."/>
            <person name="Brodie E.L."/>
            <person name="Williams K.H."/>
            <person name="Hubbard S.S."/>
            <person name="Banfield J.F."/>
        </authorList>
    </citation>
    <scope>NUCLEOTIDE SEQUENCE [LARGE SCALE GENOMIC DNA]</scope>
</reference>
<dbReference type="PANTHER" id="PTHR46517">
    <property type="entry name" value="FRUCTOSE-2,6-BISPHOSPHATASE TIGAR"/>
    <property type="match status" value="1"/>
</dbReference>
<accession>A0A1F7Z3X7</accession>
<dbReference type="GO" id="GO:0005829">
    <property type="term" value="C:cytosol"/>
    <property type="evidence" value="ECO:0007669"/>
    <property type="project" value="TreeGrafter"/>
</dbReference>
<dbReference type="InterPro" id="IPR013078">
    <property type="entry name" value="His_Pase_superF_clade-1"/>
</dbReference>
<dbReference type="STRING" id="1802505.A3D01_00945"/>
<dbReference type="CDD" id="cd07067">
    <property type="entry name" value="HP_PGM_like"/>
    <property type="match status" value="1"/>
</dbReference>
<evidence type="ECO:0000256" key="1">
    <source>
        <dbReference type="ARBA" id="ARBA00022801"/>
    </source>
</evidence>
<dbReference type="InterPro" id="IPR029033">
    <property type="entry name" value="His_PPase_superfam"/>
</dbReference>
<dbReference type="GO" id="GO:0045820">
    <property type="term" value="P:negative regulation of glycolytic process"/>
    <property type="evidence" value="ECO:0007669"/>
    <property type="project" value="TreeGrafter"/>
</dbReference>
<protein>
    <recommendedName>
        <fullName evidence="5">Phosphoglycerate mutase</fullName>
    </recommendedName>
</protein>
<dbReference type="Proteomes" id="UP000177169">
    <property type="component" value="Unassembled WGS sequence"/>
</dbReference>
<dbReference type="GO" id="GO:0004331">
    <property type="term" value="F:fructose-2,6-bisphosphate 2-phosphatase activity"/>
    <property type="evidence" value="ECO:0007669"/>
    <property type="project" value="TreeGrafter"/>
</dbReference>
<evidence type="ECO:0008006" key="5">
    <source>
        <dbReference type="Google" id="ProtNLM"/>
    </source>
</evidence>
<proteinExistence type="predicted"/>
<keyword evidence="1" id="KW-0378">Hydrolase</keyword>
<dbReference type="InterPro" id="IPR001345">
    <property type="entry name" value="PG/BPGM_mutase_AS"/>
</dbReference>
<dbReference type="InterPro" id="IPR051695">
    <property type="entry name" value="Phosphoglycerate_Mutase"/>
</dbReference>
<evidence type="ECO:0000313" key="4">
    <source>
        <dbReference type="Proteomes" id="UP000177169"/>
    </source>
</evidence>
<dbReference type="SUPFAM" id="SSF53254">
    <property type="entry name" value="Phosphoglycerate mutase-like"/>
    <property type="match status" value="1"/>
</dbReference>
<dbReference type="SMART" id="SM00855">
    <property type="entry name" value="PGAM"/>
    <property type="match status" value="1"/>
</dbReference>
<dbReference type="PANTHER" id="PTHR46517:SF1">
    <property type="entry name" value="FRUCTOSE-2,6-BISPHOSPHATASE TIGAR"/>
    <property type="match status" value="1"/>
</dbReference>
<dbReference type="PIRSF" id="PIRSF000709">
    <property type="entry name" value="6PFK_2-Ptase"/>
    <property type="match status" value="1"/>
</dbReference>
<sequence length="200" mass="22600">METKLILVRHGETDINVGGKMHKVSDPERLNRNGREQITKAAKKLKDIGIDCVYASSEKRANESAKIISKICKVSLQFVEGVEERNWGEYSNTTWPELKVILDHLTYKQRFAFKPPGGESLTEFEERLGKAIKTIINLNRGKKVALVSHGGAIRVMIGFLLNLPPKDRFKLEPPNASITILNHDEKHFKPQTFLSTTHLA</sequence>
<comment type="caution">
    <text evidence="3">The sequence shown here is derived from an EMBL/GenBank/DDBJ whole genome shotgun (WGS) entry which is preliminary data.</text>
</comment>
<feature type="binding site" evidence="2">
    <location>
        <position position="60"/>
    </location>
    <ligand>
        <name>substrate</name>
    </ligand>
</feature>
<evidence type="ECO:0000256" key="2">
    <source>
        <dbReference type="PIRSR" id="PIRSR613078-2"/>
    </source>
</evidence>
<dbReference type="AlphaFoldDB" id="A0A1F7Z3X7"/>
<dbReference type="Pfam" id="PF00300">
    <property type="entry name" value="His_Phos_1"/>
    <property type="match status" value="1"/>
</dbReference>
<gene>
    <name evidence="3" type="ORF">A3D01_00945</name>
</gene>
<dbReference type="Gene3D" id="3.40.50.1240">
    <property type="entry name" value="Phosphoglycerate mutase-like"/>
    <property type="match status" value="1"/>
</dbReference>
<dbReference type="EMBL" id="MGGR01000007">
    <property type="protein sequence ID" value="OGM34322.1"/>
    <property type="molecule type" value="Genomic_DNA"/>
</dbReference>
<dbReference type="PROSITE" id="PS00175">
    <property type="entry name" value="PG_MUTASE"/>
    <property type="match status" value="1"/>
</dbReference>
<evidence type="ECO:0000313" key="3">
    <source>
        <dbReference type="EMBL" id="OGM34322.1"/>
    </source>
</evidence>